<dbReference type="Gene3D" id="3.40.50.2300">
    <property type="match status" value="2"/>
</dbReference>
<name>A0A4Y3PQC6_BREPA</name>
<dbReference type="PROSITE" id="PS50932">
    <property type="entry name" value="HTH_LACI_2"/>
    <property type="match status" value="1"/>
</dbReference>
<feature type="domain" description="HTH lacI-type" evidence="5">
    <location>
        <begin position="3"/>
        <end position="58"/>
    </location>
</feature>
<dbReference type="PANTHER" id="PTHR30146">
    <property type="entry name" value="LACI-RELATED TRANSCRIPTIONAL REPRESSOR"/>
    <property type="match status" value="1"/>
</dbReference>
<evidence type="ECO:0000313" key="7">
    <source>
        <dbReference type="Proteomes" id="UP000316882"/>
    </source>
</evidence>
<keyword evidence="3" id="KW-0238">DNA-binding</keyword>
<comment type="caution">
    <text evidence="6">The sequence shown here is derived from an EMBL/GenBank/DDBJ whole genome shotgun (WGS) entry which is preliminary data.</text>
</comment>
<evidence type="ECO:0000256" key="1">
    <source>
        <dbReference type="ARBA" id="ARBA00022491"/>
    </source>
</evidence>
<accession>A0A4Y3PQC6</accession>
<dbReference type="Pfam" id="PF00532">
    <property type="entry name" value="Peripla_BP_1"/>
    <property type="match status" value="1"/>
</dbReference>
<dbReference type="EMBL" id="BJMH01000033">
    <property type="protein sequence ID" value="GEB35105.1"/>
    <property type="molecule type" value="Genomic_DNA"/>
</dbReference>
<dbReference type="CDD" id="cd01392">
    <property type="entry name" value="HTH_LacI"/>
    <property type="match status" value="1"/>
</dbReference>
<evidence type="ECO:0000256" key="3">
    <source>
        <dbReference type="ARBA" id="ARBA00023125"/>
    </source>
</evidence>
<dbReference type="InterPro" id="IPR010982">
    <property type="entry name" value="Lambda_DNA-bd_dom_sf"/>
</dbReference>
<keyword evidence="7" id="KW-1185">Reference proteome</keyword>
<dbReference type="InterPro" id="IPR028082">
    <property type="entry name" value="Peripla_BP_I"/>
</dbReference>
<dbReference type="GO" id="GO:0003700">
    <property type="term" value="F:DNA-binding transcription factor activity"/>
    <property type="evidence" value="ECO:0007669"/>
    <property type="project" value="TreeGrafter"/>
</dbReference>
<dbReference type="CDD" id="cd06267">
    <property type="entry name" value="PBP1_LacI_sugar_binding-like"/>
    <property type="match status" value="1"/>
</dbReference>
<dbReference type="SUPFAM" id="SSF53822">
    <property type="entry name" value="Periplasmic binding protein-like I"/>
    <property type="match status" value="1"/>
</dbReference>
<dbReference type="PROSITE" id="PS00356">
    <property type="entry name" value="HTH_LACI_1"/>
    <property type="match status" value="1"/>
</dbReference>
<dbReference type="InterPro" id="IPR001761">
    <property type="entry name" value="Peripla_BP/Lac1_sug-bd_dom"/>
</dbReference>
<keyword evidence="2" id="KW-0805">Transcription regulation</keyword>
<evidence type="ECO:0000313" key="6">
    <source>
        <dbReference type="EMBL" id="GEB35105.1"/>
    </source>
</evidence>
<organism evidence="6 7">
    <name type="scientific">Brevibacillus parabrevis</name>
    <dbReference type="NCBI Taxonomy" id="54914"/>
    <lineage>
        <taxon>Bacteria</taxon>
        <taxon>Bacillati</taxon>
        <taxon>Bacillota</taxon>
        <taxon>Bacilli</taxon>
        <taxon>Bacillales</taxon>
        <taxon>Paenibacillaceae</taxon>
        <taxon>Brevibacillus</taxon>
    </lineage>
</organism>
<dbReference type="SUPFAM" id="SSF47413">
    <property type="entry name" value="lambda repressor-like DNA-binding domains"/>
    <property type="match status" value="1"/>
</dbReference>
<dbReference type="GO" id="GO:0000976">
    <property type="term" value="F:transcription cis-regulatory region binding"/>
    <property type="evidence" value="ECO:0007669"/>
    <property type="project" value="TreeGrafter"/>
</dbReference>
<dbReference type="Pfam" id="PF00356">
    <property type="entry name" value="LacI"/>
    <property type="match status" value="1"/>
</dbReference>
<keyword evidence="1" id="KW-0678">Repressor</keyword>
<dbReference type="PRINTS" id="PR00036">
    <property type="entry name" value="HTHLACI"/>
</dbReference>
<sequence length="334" mass="36839">MAITIKDIAKRANVSTATVSRVINNKSEGISPQTREYIQSIIKELNYQPNALARGLITRKTSTIGLILPDITNPFFPDLVRGIEDAANKAGYSVFLGNSDDNAKKEKKYVQLMTEKKVDGIIFSSTAKYSKDLYDELIAADIPVVLIDRGESGDAYSGVYMKNEEGAYMATKHLLEQNHTRIGCISGPPSVQNSQDRVEGYKRALAEAGISVQESWIVSGGYRIDGGYEVARKMLADGEVTAIFACNDLMAIGVYEAAQELGKSIPRDVSVVGFDDIRLISTLMPKLTTIRQPAYQMGKEAAKILIQSIKKKGIKQKVVYWEPELMIRQSTTKL</sequence>
<evidence type="ECO:0000256" key="4">
    <source>
        <dbReference type="ARBA" id="ARBA00023163"/>
    </source>
</evidence>
<dbReference type="Proteomes" id="UP000316882">
    <property type="component" value="Unassembled WGS sequence"/>
</dbReference>
<keyword evidence="4" id="KW-0804">Transcription</keyword>
<gene>
    <name evidence="6" type="primary">rbsR</name>
    <name evidence="6" type="ORF">BPA01_46850</name>
</gene>
<evidence type="ECO:0000259" key="5">
    <source>
        <dbReference type="PROSITE" id="PS50932"/>
    </source>
</evidence>
<dbReference type="SMART" id="SM00354">
    <property type="entry name" value="HTH_LACI"/>
    <property type="match status" value="1"/>
</dbReference>
<dbReference type="Gene3D" id="1.10.260.40">
    <property type="entry name" value="lambda repressor-like DNA-binding domains"/>
    <property type="match status" value="1"/>
</dbReference>
<protein>
    <submittedName>
        <fullName evidence="6">LacI family transcriptional regulator</fullName>
    </submittedName>
</protein>
<reference evidence="6 7" key="1">
    <citation type="submission" date="2019-06" db="EMBL/GenBank/DDBJ databases">
        <title>Whole genome shotgun sequence of Brevibacillus parabrevis NBRC 12334.</title>
        <authorList>
            <person name="Hosoyama A."/>
            <person name="Uohara A."/>
            <person name="Ohji S."/>
            <person name="Ichikawa N."/>
        </authorList>
    </citation>
    <scope>NUCLEOTIDE SEQUENCE [LARGE SCALE GENOMIC DNA]</scope>
    <source>
        <strain evidence="6 7">NBRC 12334</strain>
    </source>
</reference>
<dbReference type="PANTHER" id="PTHR30146:SF148">
    <property type="entry name" value="HTH-TYPE TRANSCRIPTIONAL REPRESSOR PURR-RELATED"/>
    <property type="match status" value="1"/>
</dbReference>
<dbReference type="RefSeq" id="WP_122963813.1">
    <property type="nucleotide sequence ID" value="NZ_BJMH01000033.1"/>
</dbReference>
<dbReference type="InterPro" id="IPR000843">
    <property type="entry name" value="HTH_LacI"/>
</dbReference>
<proteinExistence type="predicted"/>
<dbReference type="AlphaFoldDB" id="A0A4Y3PQC6"/>
<evidence type="ECO:0000256" key="2">
    <source>
        <dbReference type="ARBA" id="ARBA00023015"/>
    </source>
</evidence>